<evidence type="ECO:0000313" key="1">
    <source>
        <dbReference type="EMBL" id="KAJ4145059.1"/>
    </source>
</evidence>
<accession>A0A9W8Q4D8</accession>
<dbReference type="KEGG" id="amus:LMH87_003920"/>
<dbReference type="EMBL" id="JAJHUN010000011">
    <property type="protein sequence ID" value="KAJ4145059.1"/>
    <property type="molecule type" value="Genomic_DNA"/>
</dbReference>
<gene>
    <name evidence="1" type="ORF">LMH87_003920</name>
</gene>
<protein>
    <submittedName>
        <fullName evidence="1">Uncharacterized protein</fullName>
    </submittedName>
</protein>
<comment type="caution">
    <text evidence="1">The sequence shown here is derived from an EMBL/GenBank/DDBJ whole genome shotgun (WGS) entry which is preliminary data.</text>
</comment>
<reference evidence="1" key="1">
    <citation type="journal article" date="2023" name="Access Microbiol">
        <title>De-novo genome assembly for Akanthomyces muscarius, a biocontrol agent of insect agricultural pests.</title>
        <authorList>
            <person name="Erdos Z."/>
            <person name="Studholme D.J."/>
            <person name="Raymond B."/>
            <person name="Sharma M."/>
        </authorList>
    </citation>
    <scope>NUCLEOTIDE SEQUENCE</scope>
    <source>
        <strain evidence="1">Ve6</strain>
    </source>
</reference>
<dbReference type="AlphaFoldDB" id="A0A9W8Q4D8"/>
<evidence type="ECO:0000313" key="2">
    <source>
        <dbReference type="Proteomes" id="UP001144673"/>
    </source>
</evidence>
<name>A0A9W8Q4D8_AKAMU</name>
<sequence>MQKLNWLPISTCFRQAAAITTIRETSFPEYAPQPDQPAAGAKPLYQIDCITRLQLTQTAPGQHAVSLSCSRSKLCFEPYFACI</sequence>
<dbReference type="Proteomes" id="UP001144673">
    <property type="component" value="Chromosome 2"/>
</dbReference>
<organism evidence="1 2">
    <name type="scientific">Akanthomyces muscarius</name>
    <name type="common">Entomopathogenic fungus</name>
    <name type="synonym">Lecanicillium muscarium</name>
    <dbReference type="NCBI Taxonomy" id="2231603"/>
    <lineage>
        <taxon>Eukaryota</taxon>
        <taxon>Fungi</taxon>
        <taxon>Dikarya</taxon>
        <taxon>Ascomycota</taxon>
        <taxon>Pezizomycotina</taxon>
        <taxon>Sordariomycetes</taxon>
        <taxon>Hypocreomycetidae</taxon>
        <taxon>Hypocreales</taxon>
        <taxon>Cordycipitaceae</taxon>
        <taxon>Akanthomyces</taxon>
    </lineage>
</organism>
<dbReference type="GeneID" id="80891079"/>
<dbReference type="RefSeq" id="XP_056048729.1">
    <property type="nucleotide sequence ID" value="XM_056195063.1"/>
</dbReference>
<proteinExistence type="predicted"/>
<keyword evidence="2" id="KW-1185">Reference proteome</keyword>